<gene>
    <name evidence="1" type="ordered locus">HH_0763</name>
</gene>
<dbReference type="KEGG" id="hhe:HH_0763"/>
<proteinExistence type="predicted"/>
<dbReference type="Proteomes" id="UP000002495">
    <property type="component" value="Chromosome"/>
</dbReference>
<keyword evidence="2" id="KW-1185">Reference proteome</keyword>
<accession>Q7VI45</accession>
<dbReference type="HOGENOM" id="CLU_193684_1_0_7"/>
<reference evidence="1 2" key="1">
    <citation type="journal article" date="2003" name="Proc. Natl. Acad. Sci. U.S.A.">
        <title>The complete genome sequence of the carcinogenic bacterium Helicobacter hepaticus.</title>
        <authorList>
            <person name="Suerbaum S."/>
            <person name="Josenhans C."/>
            <person name="Sterzenbach T."/>
            <person name="Drescher B."/>
            <person name="Brandt P."/>
            <person name="Bell M."/>
            <person name="Droege M."/>
            <person name="Fartmann B."/>
            <person name="Fischer H.-P."/>
            <person name="Ge Z."/>
            <person name="Hoerster A."/>
            <person name="Holland R."/>
            <person name="Klein K."/>
            <person name="Koenig J."/>
            <person name="Macko L."/>
            <person name="Mendz G.L."/>
            <person name="Nyakatura G."/>
            <person name="Schauer D.B."/>
            <person name="Shen Z."/>
            <person name="Weber J."/>
            <person name="Frosch M."/>
            <person name="Fox J.G."/>
        </authorList>
    </citation>
    <scope>NUCLEOTIDE SEQUENCE [LARGE SCALE GENOMIC DNA]</scope>
    <source>
        <strain evidence="2">ATCC 51449 / 3B1</strain>
    </source>
</reference>
<organism evidence="1 2">
    <name type="scientific">Helicobacter hepaticus (strain ATCC 51449 / 3B1)</name>
    <dbReference type="NCBI Taxonomy" id="235279"/>
    <lineage>
        <taxon>Bacteria</taxon>
        <taxon>Pseudomonadati</taxon>
        <taxon>Campylobacterota</taxon>
        <taxon>Epsilonproteobacteria</taxon>
        <taxon>Campylobacterales</taxon>
        <taxon>Helicobacteraceae</taxon>
        <taxon>Helicobacter</taxon>
    </lineage>
</organism>
<dbReference type="STRING" id="235279.HH_0763"/>
<evidence type="ECO:0000313" key="2">
    <source>
        <dbReference type="Proteomes" id="UP000002495"/>
    </source>
</evidence>
<dbReference type="AlphaFoldDB" id="Q7VI45"/>
<protein>
    <submittedName>
        <fullName evidence="1">Uncharacterized protein</fullName>
    </submittedName>
</protein>
<name>Q7VI45_HELHP</name>
<dbReference type="OrthoDB" id="5328711at2"/>
<sequence>MPLLLSALLLSGCARVVYEEVLIPTKCNVAKRERPSKSGKVSVDVKAIFAYTQALERDLKMCRGDKEIQ</sequence>
<dbReference type="RefSeq" id="WP_011115605.1">
    <property type="nucleotide sequence ID" value="NC_004917.1"/>
</dbReference>
<dbReference type="EMBL" id="AE017125">
    <property type="protein sequence ID" value="AAP77360.1"/>
    <property type="molecule type" value="Genomic_DNA"/>
</dbReference>
<evidence type="ECO:0000313" key="1">
    <source>
        <dbReference type="EMBL" id="AAP77360.1"/>
    </source>
</evidence>